<evidence type="ECO:0000256" key="4">
    <source>
        <dbReference type="ARBA" id="ARBA00022729"/>
    </source>
</evidence>
<dbReference type="GeneID" id="103271952"/>
<dbReference type="InterPro" id="IPR011701">
    <property type="entry name" value="MFS"/>
</dbReference>
<feature type="transmembrane region" description="Helical" evidence="21">
    <location>
        <begin position="384"/>
        <end position="407"/>
    </location>
</feature>
<evidence type="ECO:0000256" key="1">
    <source>
        <dbReference type="ARBA" id="ARBA00004155"/>
    </source>
</evidence>
<dbReference type="Proteomes" id="UP000189704">
    <property type="component" value="Unplaced"/>
</dbReference>
<evidence type="ECO:0000256" key="10">
    <source>
        <dbReference type="ARBA" id="ARBA00035788"/>
    </source>
</evidence>
<evidence type="ECO:0000256" key="20">
    <source>
        <dbReference type="ARBA" id="ARBA00048746"/>
    </source>
</evidence>
<evidence type="ECO:0000256" key="17">
    <source>
        <dbReference type="ARBA" id="ARBA00040938"/>
    </source>
</evidence>
<keyword evidence="22" id="KW-1185">Reference proteome</keyword>
<evidence type="ECO:0000256" key="11">
    <source>
        <dbReference type="ARBA" id="ARBA00035844"/>
    </source>
</evidence>
<keyword evidence="2" id="KW-0813">Transport</keyword>
<feature type="transmembrane region" description="Helical" evidence="21">
    <location>
        <begin position="413"/>
        <end position="436"/>
    </location>
</feature>
<feature type="transmembrane region" description="Helical" evidence="21">
    <location>
        <begin position="104"/>
        <end position="126"/>
    </location>
</feature>
<feature type="transmembrane region" description="Helical" evidence="21">
    <location>
        <begin position="197"/>
        <end position="218"/>
    </location>
</feature>
<comment type="catalytic activity">
    <reaction evidence="19">
        <text>N-acetyl-D-muramoyl-L-alanyl-D-isoglutamine(out) + n H(+)(out) = N-acetyl-D-muramoyl-L-alanyl-D-isoglutamine(in) + n H(+)(in)</text>
        <dbReference type="Rhea" id="RHEA:76371"/>
        <dbReference type="ChEBI" id="CHEBI:15378"/>
        <dbReference type="ChEBI" id="CHEBI:155830"/>
    </reaction>
    <physiologicalReaction direction="left-to-right" evidence="19">
        <dbReference type="Rhea" id="RHEA:76372"/>
    </physiologicalReaction>
</comment>
<feature type="transmembrane region" description="Helical" evidence="21">
    <location>
        <begin position="132"/>
        <end position="155"/>
    </location>
</feature>
<evidence type="ECO:0000256" key="8">
    <source>
        <dbReference type="ARBA" id="ARBA00023180"/>
    </source>
</evidence>
<evidence type="ECO:0000256" key="2">
    <source>
        <dbReference type="ARBA" id="ARBA00022448"/>
    </source>
</evidence>
<dbReference type="PANTHER" id="PTHR23507">
    <property type="entry name" value="ZGC:174356"/>
    <property type="match status" value="1"/>
</dbReference>
<keyword evidence="9" id="KW-0458">Lysosome</keyword>
<dbReference type="InterPro" id="IPR036259">
    <property type="entry name" value="MFS_trans_sf"/>
</dbReference>
<dbReference type="Pfam" id="PF07690">
    <property type="entry name" value="MFS_1"/>
    <property type="match status" value="1"/>
</dbReference>
<dbReference type="Gene3D" id="1.20.1250.20">
    <property type="entry name" value="MFS general substrate transporter like domains"/>
    <property type="match status" value="1"/>
</dbReference>
<dbReference type="KEGG" id="csyr:103271952"/>
<dbReference type="GO" id="GO:0005765">
    <property type="term" value="C:lysosomal membrane"/>
    <property type="evidence" value="ECO:0007669"/>
    <property type="project" value="UniProtKB-SubCell"/>
</dbReference>
<proteinExistence type="inferred from homology"/>
<evidence type="ECO:0000313" key="23">
    <source>
        <dbReference type="RefSeq" id="XP_008067634.1"/>
    </source>
</evidence>
<comment type="similarity">
    <text evidence="16">Belongs to the major facilitator superfamily. SLC46A family.</text>
</comment>
<keyword evidence="8" id="KW-0325">Glycoprotein</keyword>
<reference evidence="23" key="1">
    <citation type="submission" date="2025-08" db="UniProtKB">
        <authorList>
            <consortium name="RefSeq"/>
        </authorList>
    </citation>
    <scope>IDENTIFICATION</scope>
</reference>
<comment type="catalytic activity">
    <reaction evidence="12">
        <text>2',3'-cGAMP(out) + n H(+)(out) = 2',3'-cGAMP(in) + n H(+)(in)</text>
        <dbReference type="Rhea" id="RHEA:76411"/>
        <dbReference type="ChEBI" id="CHEBI:15378"/>
        <dbReference type="ChEBI" id="CHEBI:143093"/>
    </reaction>
    <physiologicalReaction direction="left-to-right" evidence="12">
        <dbReference type="Rhea" id="RHEA:76412"/>
    </physiologicalReaction>
</comment>
<dbReference type="OrthoDB" id="3026777at2759"/>
<evidence type="ECO:0000256" key="6">
    <source>
        <dbReference type="ARBA" id="ARBA00022989"/>
    </source>
</evidence>
<evidence type="ECO:0000256" key="13">
    <source>
        <dbReference type="ARBA" id="ARBA00036178"/>
    </source>
</evidence>
<keyword evidence="7 21" id="KW-0472">Membrane</keyword>
<evidence type="ECO:0000256" key="19">
    <source>
        <dbReference type="ARBA" id="ARBA00047275"/>
    </source>
</evidence>
<keyword evidence="6 21" id="KW-1133">Transmembrane helix</keyword>
<keyword evidence="5" id="KW-0769">Symport</keyword>
<comment type="catalytic activity">
    <reaction evidence="13">
        <text>estrone 3-sulfate(out) + n H(+)(out) = estrone 3-sulfate(in) + n H(+)(in)</text>
        <dbReference type="Rhea" id="RHEA:75483"/>
        <dbReference type="ChEBI" id="CHEBI:15378"/>
        <dbReference type="ChEBI" id="CHEBI:60050"/>
    </reaction>
</comment>
<comment type="subcellular location">
    <subcellularLocation>
        <location evidence="1">Lysosome membrane</location>
        <topology evidence="1">Multi-pass membrane protein</topology>
    </subcellularLocation>
</comment>
<evidence type="ECO:0000256" key="12">
    <source>
        <dbReference type="ARBA" id="ARBA00035939"/>
    </source>
</evidence>
<evidence type="ECO:0000256" key="15">
    <source>
        <dbReference type="ARBA" id="ARBA00036597"/>
    </source>
</evidence>
<dbReference type="RefSeq" id="XP_008067634.1">
    <property type="nucleotide sequence ID" value="XM_008069443.1"/>
</dbReference>
<dbReference type="GO" id="GO:0015293">
    <property type="term" value="F:symporter activity"/>
    <property type="evidence" value="ECO:0007669"/>
    <property type="project" value="UniProtKB-KW"/>
</dbReference>
<accession>A0A1U7U5U7</accession>
<evidence type="ECO:0000256" key="16">
    <source>
        <dbReference type="ARBA" id="ARBA00038227"/>
    </source>
</evidence>
<feature type="transmembrane region" description="Helical" evidence="21">
    <location>
        <begin position="259"/>
        <end position="284"/>
    </location>
</feature>
<comment type="catalytic activity">
    <reaction evidence="15">
        <text>glycocholate(out) + n H(+)(out) = glycocholate(in) + n H(+)(in)</text>
        <dbReference type="Rhea" id="RHEA:75503"/>
        <dbReference type="ChEBI" id="CHEBI:15378"/>
        <dbReference type="ChEBI" id="CHEBI:29746"/>
    </reaction>
</comment>
<dbReference type="GO" id="GO:0034486">
    <property type="term" value="P:vacuolar transmembrane transport"/>
    <property type="evidence" value="ECO:0007669"/>
    <property type="project" value="Ensembl"/>
</dbReference>
<evidence type="ECO:0000256" key="3">
    <source>
        <dbReference type="ARBA" id="ARBA00022692"/>
    </source>
</evidence>
<feature type="transmembrane region" description="Helical" evidence="21">
    <location>
        <begin position="9"/>
        <end position="29"/>
    </location>
</feature>
<dbReference type="PANTHER" id="PTHR23507:SF9">
    <property type="entry name" value="LYSOSOMAL PROTON-COUPLED STEROID CONJUGATE AND BILE ACID SYMPORTER SLC46A3"/>
    <property type="match status" value="1"/>
</dbReference>
<evidence type="ECO:0000313" key="22">
    <source>
        <dbReference type="Proteomes" id="UP000189704"/>
    </source>
</evidence>
<protein>
    <recommendedName>
        <fullName evidence="17">Lysosomal proton-coupled steroid conjugate and bile acid symporter SLC46A3</fullName>
    </recommendedName>
    <alternativeName>
        <fullName evidence="18">Solute carrier family 46 member 3</fullName>
    </alternativeName>
</protein>
<evidence type="ECO:0000256" key="21">
    <source>
        <dbReference type="SAM" id="Phobius"/>
    </source>
</evidence>
<feature type="transmembrane region" description="Helical" evidence="21">
    <location>
        <begin position="167"/>
        <end position="191"/>
    </location>
</feature>
<evidence type="ECO:0000256" key="5">
    <source>
        <dbReference type="ARBA" id="ARBA00022847"/>
    </source>
</evidence>
<feature type="transmembrane region" description="Helical" evidence="21">
    <location>
        <begin position="352"/>
        <end position="372"/>
    </location>
</feature>
<name>A0A1U7U5U7_CARSF</name>
<feature type="transmembrane region" description="Helical" evidence="21">
    <location>
        <begin position="296"/>
        <end position="318"/>
    </location>
</feature>
<feature type="transmembrane region" description="Helical" evidence="21">
    <location>
        <begin position="72"/>
        <end position="92"/>
    </location>
</feature>
<keyword evidence="4" id="KW-0732">Signal</keyword>
<evidence type="ECO:0000256" key="14">
    <source>
        <dbReference type="ARBA" id="ARBA00036498"/>
    </source>
</evidence>
<keyword evidence="3 21" id="KW-0812">Transmembrane</keyword>
<evidence type="ECO:0000256" key="9">
    <source>
        <dbReference type="ARBA" id="ARBA00023228"/>
    </source>
</evidence>
<gene>
    <name evidence="23" type="primary">SLC46A3</name>
</gene>
<comment type="catalytic activity">
    <reaction evidence="10">
        <text>dehydroepiandrosterone 3-sulfate(out) + n H(+)(out) = dehydroepiandrosterone 3-sulfate(in) + n H(+)(in)</text>
        <dbReference type="Rhea" id="RHEA:75487"/>
        <dbReference type="ChEBI" id="CHEBI:15378"/>
        <dbReference type="ChEBI" id="CHEBI:57905"/>
    </reaction>
</comment>
<dbReference type="AlphaFoldDB" id="A0A1U7U5U7"/>
<feature type="transmembrane region" description="Helical" evidence="21">
    <location>
        <begin position="325"/>
        <end position="346"/>
    </location>
</feature>
<dbReference type="CTD" id="283537"/>
<dbReference type="SUPFAM" id="SSF103473">
    <property type="entry name" value="MFS general substrate transporter"/>
    <property type="match status" value="1"/>
</dbReference>
<organism evidence="22 23">
    <name type="scientific">Carlito syrichta</name>
    <name type="common">Philippine tarsier</name>
    <name type="synonym">Tarsius syrichta</name>
    <dbReference type="NCBI Taxonomy" id="1868482"/>
    <lineage>
        <taxon>Eukaryota</taxon>
        <taxon>Metazoa</taxon>
        <taxon>Chordata</taxon>
        <taxon>Craniata</taxon>
        <taxon>Vertebrata</taxon>
        <taxon>Euteleostomi</taxon>
        <taxon>Mammalia</taxon>
        <taxon>Eutheria</taxon>
        <taxon>Euarchontoglires</taxon>
        <taxon>Primates</taxon>
        <taxon>Haplorrhini</taxon>
        <taxon>Tarsiiformes</taxon>
        <taxon>Tarsiidae</taxon>
        <taxon>Carlito</taxon>
    </lineage>
</organism>
<comment type="catalytic activity">
    <reaction evidence="11">
        <text>cholate(out) + n H(+)(out) = cholate(in) + n H(+)(in)</text>
        <dbReference type="Rhea" id="RHEA:75499"/>
        <dbReference type="ChEBI" id="CHEBI:15378"/>
        <dbReference type="ChEBI" id="CHEBI:29747"/>
    </reaction>
</comment>
<comment type="catalytic activity">
    <reaction evidence="20">
        <text>taurocholate(out) + n H(+)(out) = taurocholate(in) + n H(+)(in)</text>
        <dbReference type="Rhea" id="RHEA:75507"/>
        <dbReference type="ChEBI" id="CHEBI:15378"/>
        <dbReference type="ChEBI" id="CHEBI:36257"/>
    </reaction>
</comment>
<dbReference type="STRING" id="1868482.ENSTSYP00000008065"/>
<evidence type="ECO:0000256" key="7">
    <source>
        <dbReference type="ARBA" id="ARBA00023136"/>
    </source>
</evidence>
<dbReference type="OMA" id="DNTSRCA"/>
<evidence type="ECO:0000256" key="18">
    <source>
        <dbReference type="ARBA" id="ARBA00042515"/>
    </source>
</evidence>
<comment type="catalytic activity">
    <reaction evidence="14">
        <text>25-hydroxyvitamin D3 sulfate(out) + n H(+)(out) = 25-hydroxyvitamin D3 sulfate(in) + n H(+)(in)</text>
        <dbReference type="Rhea" id="RHEA:75491"/>
        <dbReference type="ChEBI" id="CHEBI:15378"/>
        <dbReference type="ChEBI" id="CHEBI:194336"/>
    </reaction>
</comment>
<sequence length="461" mass="51514">MKIVFVEPAIFLSAFAMTLTTPLTTQYVYRRIWEETGNYSFSSDSNISECEKNKSSPIFAFQEEVQKKVSLFGLQMDISGLIPGLVSTFFLLSHSDHHGRKLPMIFSSAGALATSVWLCLLCYFAFPFQLLIASTFIGAFCGNYTMFWGACFAYIVDQCRDHKQKTIRIAIVDFLLGLVTGLTGLISGYFIRELGFVWSFFIIAMALTVNLIYILFFLEDPMKESSSQNVTVSCSEAFKNLFYQTYMLFKNASGRQRSLLCLLLFTMITYFFLVVGVAPIFILYELDSPLCWSEVFIGYGSALGSASFFTSFLGIWLFSYCMEDIHMAFIGIFTTMVGMAVIAFARTTLMMFLARVPFLFTIMPLSVLRSMLSKAVRSTEQGTLCACIAVLETLGGVIAVSTFNGIYSATVAWYPGFTFLLSAGLLLIPMISLCVVKCTSWNEGSYGLLIQEEPVEEASDR</sequence>